<name>A0A6S7GAW0_PARCT</name>
<keyword evidence="2" id="KW-1185">Reference proteome</keyword>
<accession>A0A6S7GAW0</accession>
<comment type="caution">
    <text evidence="1">The sequence shown here is derived from an EMBL/GenBank/DDBJ whole genome shotgun (WGS) entry which is preliminary data.</text>
</comment>
<protein>
    <submittedName>
        <fullName evidence="1">Uncharacterized protein</fullName>
    </submittedName>
</protein>
<evidence type="ECO:0000313" key="2">
    <source>
        <dbReference type="Proteomes" id="UP001152795"/>
    </source>
</evidence>
<evidence type="ECO:0000313" key="1">
    <source>
        <dbReference type="EMBL" id="CAB3985646.1"/>
    </source>
</evidence>
<dbReference type="Proteomes" id="UP001152795">
    <property type="component" value="Unassembled WGS sequence"/>
</dbReference>
<proteinExistence type="predicted"/>
<dbReference type="EMBL" id="CACRXK020000896">
    <property type="protein sequence ID" value="CAB3985646.1"/>
    <property type="molecule type" value="Genomic_DNA"/>
</dbReference>
<reference evidence="1" key="1">
    <citation type="submission" date="2020-04" db="EMBL/GenBank/DDBJ databases">
        <authorList>
            <person name="Alioto T."/>
            <person name="Alioto T."/>
            <person name="Gomez Garrido J."/>
        </authorList>
    </citation>
    <scope>NUCLEOTIDE SEQUENCE</scope>
    <source>
        <strain evidence="1">A484AB</strain>
    </source>
</reference>
<gene>
    <name evidence="1" type="ORF">PACLA_8A074107</name>
</gene>
<sequence length="251" mass="27712">MAKLLFLVLTVNVAFLNVTVEVVKGEYCETYEDCPNVRGCCRQNECVRCSNPGCKSDSECTPGQRCCEGSNQCNFWCAETCAVDGDCIGTGKCCRSNTCVTACRKSKGECDSDSDCRSGDYCCRDKVSGYGNCSSNCIGMPCRNYSDCARSEACSSNKCIHVLWCDYDRDCPEKQYCTTRGRCEARNYDYGMPAWKLTVIIFSSIIGAITILVLLVQCIPCLKKRHEAVTKEWEMSGLNHTGGTGLTFPVF</sequence>
<dbReference type="AlphaFoldDB" id="A0A6S7GAW0"/>
<organism evidence="1 2">
    <name type="scientific">Paramuricea clavata</name>
    <name type="common">Red gorgonian</name>
    <name type="synonym">Violescent sea-whip</name>
    <dbReference type="NCBI Taxonomy" id="317549"/>
    <lineage>
        <taxon>Eukaryota</taxon>
        <taxon>Metazoa</taxon>
        <taxon>Cnidaria</taxon>
        <taxon>Anthozoa</taxon>
        <taxon>Octocorallia</taxon>
        <taxon>Malacalcyonacea</taxon>
        <taxon>Plexauridae</taxon>
        <taxon>Paramuricea</taxon>
    </lineage>
</organism>
<dbReference type="OrthoDB" id="5990311at2759"/>